<gene>
    <name evidence="2" type="ORF">BA70_04340</name>
</gene>
<dbReference type="Proteomes" id="UP000028091">
    <property type="component" value="Unassembled WGS sequence"/>
</dbReference>
<accession>A0A081L9V5</accession>
<keyword evidence="1" id="KW-0472">Membrane</keyword>
<keyword evidence="1" id="KW-1133">Transmembrane helix</keyword>
<keyword evidence="1" id="KW-0812">Transmembrane</keyword>
<keyword evidence="3" id="KW-1185">Reference proteome</keyword>
<evidence type="ECO:0000313" key="3">
    <source>
        <dbReference type="Proteomes" id="UP000028091"/>
    </source>
</evidence>
<dbReference type="EMBL" id="JOTP01000013">
    <property type="protein sequence ID" value="KEP26031.1"/>
    <property type="molecule type" value="Genomic_DNA"/>
</dbReference>
<dbReference type="OrthoDB" id="2182676at2"/>
<feature type="transmembrane region" description="Helical" evidence="1">
    <location>
        <begin position="111"/>
        <end position="132"/>
    </location>
</feature>
<feature type="transmembrane region" description="Helical" evidence="1">
    <location>
        <begin position="79"/>
        <end position="99"/>
    </location>
</feature>
<evidence type="ECO:0000313" key="2">
    <source>
        <dbReference type="EMBL" id="KEP26031.1"/>
    </source>
</evidence>
<organism evidence="2 3">
    <name type="scientific">Bacillus zhangzhouensis</name>
    <dbReference type="NCBI Taxonomy" id="1178540"/>
    <lineage>
        <taxon>Bacteria</taxon>
        <taxon>Bacillati</taxon>
        <taxon>Bacillota</taxon>
        <taxon>Bacilli</taxon>
        <taxon>Bacillales</taxon>
        <taxon>Bacillaceae</taxon>
        <taxon>Bacillus</taxon>
    </lineage>
</organism>
<dbReference type="eggNOG" id="COG5578">
    <property type="taxonomic scope" value="Bacteria"/>
</dbReference>
<evidence type="ECO:0000256" key="1">
    <source>
        <dbReference type="SAM" id="Phobius"/>
    </source>
</evidence>
<name>A0A081L9V5_9BACI</name>
<feature type="transmembrane region" description="Helical" evidence="1">
    <location>
        <begin position="25"/>
        <end position="48"/>
    </location>
</feature>
<sequence length="227" mass="26866">MDHDGSMSRMLRMCEWVMRLAYTNLLWLLFTLLGLGVFGFMPATTALFSVMRKWIQGHEQVKVFCTFWKVYREEFVRSNLIGVVLLMIGTIIYVDLAYIYPTSWFLHMLRFAIYIFGFLFIVSLFYIFPLLAHYDWKKRLYLKFSLLLGLSYLQYTLSMLVFSAVLFVLFAYLPGIVPFFSVSILAYGHMWLAYQVFKKVEFESEQQAVDVQKRLPSFLQSKRVNTQ</sequence>
<dbReference type="RefSeq" id="WP_034322506.1">
    <property type="nucleotide sequence ID" value="NZ_JOTP01000013.1"/>
</dbReference>
<comment type="caution">
    <text evidence="2">The sequence shown here is derived from an EMBL/GenBank/DDBJ whole genome shotgun (WGS) entry which is preliminary data.</text>
</comment>
<reference evidence="2 3" key="1">
    <citation type="submission" date="2012-09" db="EMBL/GenBank/DDBJ databases">
        <title>Genome Sequence of Bacillus sp. DW5-4.</title>
        <authorList>
            <person name="Lai Q."/>
            <person name="Liu Y."/>
            <person name="Shao Z."/>
        </authorList>
    </citation>
    <scope>NUCLEOTIDE SEQUENCE [LARGE SCALE GENOMIC DNA]</scope>
    <source>
        <strain evidence="2 3">DW5-4</strain>
    </source>
</reference>
<proteinExistence type="predicted"/>
<feature type="transmembrane region" description="Helical" evidence="1">
    <location>
        <begin position="176"/>
        <end position="197"/>
    </location>
</feature>
<feature type="transmembrane region" description="Helical" evidence="1">
    <location>
        <begin position="144"/>
        <end position="170"/>
    </location>
</feature>
<dbReference type="AlphaFoldDB" id="A0A081L9V5"/>
<protein>
    <submittedName>
        <fullName evidence="2">Membrane protein</fullName>
    </submittedName>
</protein>
<dbReference type="InterPro" id="IPR006938">
    <property type="entry name" value="DUF624"/>
</dbReference>
<dbReference type="Pfam" id="PF04854">
    <property type="entry name" value="DUF624"/>
    <property type="match status" value="1"/>
</dbReference>